<proteinExistence type="predicted"/>
<name>A0ABS7SYV7_9FIRM</name>
<reference evidence="2 3" key="1">
    <citation type="submission" date="2021-08" db="EMBL/GenBank/DDBJ databases">
        <title>FDA dAtabase for Regulatory Grade micrObial Sequences (FDA-ARGOS): Supporting development and validation of Infectious Disease Dx tests.</title>
        <authorList>
            <person name="Sproer C."/>
            <person name="Gronow S."/>
            <person name="Severitt S."/>
            <person name="Schroder I."/>
            <person name="Tallon L."/>
            <person name="Sadzewicz L."/>
            <person name="Zhao X."/>
            <person name="Boylan J."/>
            <person name="Ott S."/>
            <person name="Bowen H."/>
            <person name="Vavikolanu K."/>
            <person name="Hazen T."/>
            <person name="Aluvathingal J."/>
            <person name="Nadendla S."/>
            <person name="Lowell S."/>
            <person name="Myers T."/>
            <person name="Yan Y."/>
            <person name="Sichtig H."/>
        </authorList>
    </citation>
    <scope>NUCLEOTIDE SEQUENCE [LARGE SCALE GENOMIC DNA]</scope>
    <source>
        <strain evidence="2 3">FDAARGOS_1460</strain>
    </source>
</reference>
<accession>A0ABS7SYV7</accession>
<gene>
    <name evidence="2" type="ORF">K8P03_05450</name>
</gene>
<evidence type="ECO:0000313" key="3">
    <source>
        <dbReference type="Proteomes" id="UP000734271"/>
    </source>
</evidence>
<sequence length="72" mass="8019">MKIKIKYEIVDIEGVGKKTYTKTFSQVNQGATNENLKAFTEAYLGLLNDNGKGIAYAIYKANEEKVDEGQVN</sequence>
<dbReference type="InterPro" id="IPR012454">
    <property type="entry name" value="DUF1659"/>
</dbReference>
<keyword evidence="3" id="KW-1185">Reference proteome</keyword>
<feature type="domain" description="DUF1659" evidence="1">
    <location>
        <begin position="2"/>
        <end position="51"/>
    </location>
</feature>
<protein>
    <recommendedName>
        <fullName evidence="1">DUF1659 domain-containing protein</fullName>
    </recommendedName>
</protein>
<evidence type="ECO:0000313" key="2">
    <source>
        <dbReference type="EMBL" id="MBZ2386723.1"/>
    </source>
</evidence>
<dbReference type="Pfam" id="PF07872">
    <property type="entry name" value="DUF1659"/>
    <property type="match status" value="1"/>
</dbReference>
<evidence type="ECO:0000259" key="1">
    <source>
        <dbReference type="Pfam" id="PF07872"/>
    </source>
</evidence>
<dbReference type="EMBL" id="JAIPME010000002">
    <property type="protein sequence ID" value="MBZ2386723.1"/>
    <property type="molecule type" value="Genomic_DNA"/>
</dbReference>
<dbReference type="Proteomes" id="UP000734271">
    <property type="component" value="Unassembled WGS sequence"/>
</dbReference>
<comment type="caution">
    <text evidence="2">The sequence shown here is derived from an EMBL/GenBank/DDBJ whole genome shotgun (WGS) entry which is preliminary data.</text>
</comment>
<dbReference type="RefSeq" id="WP_223419084.1">
    <property type="nucleotide sequence ID" value="NZ_JAIPME010000002.1"/>
</dbReference>
<organism evidence="2 3">
    <name type="scientific">Anaerococcus murdochii</name>
    <dbReference type="NCBI Taxonomy" id="411577"/>
    <lineage>
        <taxon>Bacteria</taxon>
        <taxon>Bacillati</taxon>
        <taxon>Bacillota</taxon>
        <taxon>Tissierellia</taxon>
        <taxon>Tissierellales</taxon>
        <taxon>Peptoniphilaceae</taxon>
        <taxon>Anaerococcus</taxon>
    </lineage>
</organism>